<organism evidence="1 2">
    <name type="scientific">Mesorhabditis belari</name>
    <dbReference type="NCBI Taxonomy" id="2138241"/>
    <lineage>
        <taxon>Eukaryota</taxon>
        <taxon>Metazoa</taxon>
        <taxon>Ecdysozoa</taxon>
        <taxon>Nematoda</taxon>
        <taxon>Chromadorea</taxon>
        <taxon>Rhabditida</taxon>
        <taxon>Rhabditina</taxon>
        <taxon>Rhabditomorpha</taxon>
        <taxon>Rhabditoidea</taxon>
        <taxon>Rhabditidae</taxon>
        <taxon>Mesorhabditinae</taxon>
        <taxon>Mesorhabditis</taxon>
    </lineage>
</organism>
<reference evidence="2" key="1">
    <citation type="submission" date="2024-02" db="UniProtKB">
        <authorList>
            <consortium name="WormBaseParasite"/>
        </authorList>
    </citation>
    <scope>IDENTIFICATION</scope>
</reference>
<dbReference type="WBParaSite" id="MBELARI_LOCUS12134">
    <property type="protein sequence ID" value="MBELARI_LOCUS12134"/>
    <property type="gene ID" value="MBELARI_LOCUS12134"/>
</dbReference>
<protein>
    <submittedName>
        <fullName evidence="2">Uncharacterized protein</fullName>
    </submittedName>
</protein>
<dbReference type="Proteomes" id="UP000887575">
    <property type="component" value="Unassembled WGS sequence"/>
</dbReference>
<sequence>MDSNIEKTKHLNAVYLGVQRRNVVTEPIKTKQPVQGFYVSTFAMRTHLEMKKQSKSSEPVGENSNYCRIPFGPAMGHSLPHLQDSNKSSLLASSMNICFFRACMHF</sequence>
<dbReference type="AlphaFoldDB" id="A0AAF3EDW1"/>
<evidence type="ECO:0000313" key="2">
    <source>
        <dbReference type="WBParaSite" id="MBELARI_LOCUS12134"/>
    </source>
</evidence>
<proteinExistence type="predicted"/>
<accession>A0AAF3EDW1</accession>
<keyword evidence="1" id="KW-1185">Reference proteome</keyword>
<name>A0AAF3EDW1_9BILA</name>
<evidence type="ECO:0000313" key="1">
    <source>
        <dbReference type="Proteomes" id="UP000887575"/>
    </source>
</evidence>